<evidence type="ECO:0000313" key="7">
    <source>
        <dbReference type="EMBL" id="KAG0011523.1"/>
    </source>
</evidence>
<dbReference type="Pfam" id="PF00097">
    <property type="entry name" value="zf-C3HC4"/>
    <property type="match status" value="1"/>
</dbReference>
<protein>
    <recommendedName>
        <fullName evidence="6">RING-type domain-containing protein</fullName>
    </recommendedName>
</protein>
<dbReference type="GO" id="GO:0008270">
    <property type="term" value="F:zinc ion binding"/>
    <property type="evidence" value="ECO:0007669"/>
    <property type="project" value="UniProtKB-KW"/>
</dbReference>
<reference evidence="7" key="1">
    <citation type="journal article" date="2020" name="Fungal Divers.">
        <title>Resolving the Mortierellaceae phylogeny through synthesis of multi-gene phylogenetics and phylogenomics.</title>
        <authorList>
            <person name="Vandepol N."/>
            <person name="Liber J."/>
            <person name="Desiro A."/>
            <person name="Na H."/>
            <person name="Kennedy M."/>
            <person name="Barry K."/>
            <person name="Grigoriev I.V."/>
            <person name="Miller A.N."/>
            <person name="O'Donnell K."/>
            <person name="Stajich J.E."/>
            <person name="Bonito G."/>
        </authorList>
    </citation>
    <scope>NUCLEOTIDE SEQUENCE</scope>
    <source>
        <strain evidence="7">NRRL 2769</strain>
    </source>
</reference>
<evidence type="ECO:0000313" key="8">
    <source>
        <dbReference type="Proteomes" id="UP000703661"/>
    </source>
</evidence>
<dbReference type="InterPro" id="IPR001841">
    <property type="entry name" value="Znf_RING"/>
</dbReference>
<sequence length="364" mass="40203">MSAPEMDNAVVCAICLAPHCKRIYLSPCLHSFCAVCIAAWLDVALNCPLCKTQPTKLHSDVDTSLGILNTIIISSVSAEGTGSQSDITPNRIGTSWKEALKKVAYSHSYKDDVSSDHDLETDQLSRNSNGDLEIETGSGSSNTSFRRSPEVSEVSHSRSRSGSRSRSRSTTPIDSYHHLYESSTLDSQTPSSLDHSLPQDPSMSKVGDSGSTTPHPIRARREIYVLGLEPYPGNEYPLADRIHLSDMTVLTPFLRRDLAVLTDTNPDSVDSILLAHISSLFTNFGGGIGNSNNARRGKSTASEAQWSLIEQEVSQWVIISPTDIMTEITMAQLFVREMRRVVKKRWKVEQWDRNVTYRAATLPF</sequence>
<dbReference type="InterPro" id="IPR018957">
    <property type="entry name" value="Znf_C3HC4_RING-type"/>
</dbReference>
<keyword evidence="1" id="KW-0479">Metal-binding</keyword>
<comment type="caution">
    <text evidence="7">The sequence shown here is derived from an EMBL/GenBank/DDBJ whole genome shotgun (WGS) entry which is preliminary data.</text>
</comment>
<keyword evidence="2 4" id="KW-0863">Zinc-finger</keyword>
<evidence type="ECO:0000256" key="3">
    <source>
        <dbReference type="ARBA" id="ARBA00022833"/>
    </source>
</evidence>
<dbReference type="EMBL" id="JAAAID010001131">
    <property type="protein sequence ID" value="KAG0011523.1"/>
    <property type="molecule type" value="Genomic_DNA"/>
</dbReference>
<evidence type="ECO:0000256" key="5">
    <source>
        <dbReference type="SAM" id="MobiDB-lite"/>
    </source>
</evidence>
<feature type="compositionally biased region" description="Polar residues" evidence="5">
    <location>
        <begin position="181"/>
        <end position="202"/>
    </location>
</feature>
<feature type="compositionally biased region" description="Basic residues" evidence="5">
    <location>
        <begin position="157"/>
        <end position="167"/>
    </location>
</feature>
<dbReference type="Gene3D" id="3.30.40.10">
    <property type="entry name" value="Zinc/RING finger domain, C3HC4 (zinc finger)"/>
    <property type="match status" value="1"/>
</dbReference>
<dbReference type="SUPFAM" id="SSF57850">
    <property type="entry name" value="RING/U-box"/>
    <property type="match status" value="1"/>
</dbReference>
<proteinExistence type="predicted"/>
<dbReference type="Proteomes" id="UP000703661">
    <property type="component" value="Unassembled WGS sequence"/>
</dbReference>
<keyword evidence="8" id="KW-1185">Reference proteome</keyword>
<dbReference type="PROSITE" id="PS50089">
    <property type="entry name" value="ZF_RING_2"/>
    <property type="match status" value="1"/>
</dbReference>
<feature type="domain" description="RING-type" evidence="6">
    <location>
        <begin position="12"/>
        <end position="51"/>
    </location>
</feature>
<feature type="region of interest" description="Disordered" evidence="5">
    <location>
        <begin position="112"/>
        <end position="218"/>
    </location>
</feature>
<organism evidence="7 8">
    <name type="scientific">Entomortierella chlamydospora</name>
    <dbReference type="NCBI Taxonomy" id="101097"/>
    <lineage>
        <taxon>Eukaryota</taxon>
        <taxon>Fungi</taxon>
        <taxon>Fungi incertae sedis</taxon>
        <taxon>Mucoromycota</taxon>
        <taxon>Mortierellomycotina</taxon>
        <taxon>Mortierellomycetes</taxon>
        <taxon>Mortierellales</taxon>
        <taxon>Mortierellaceae</taxon>
        <taxon>Entomortierella</taxon>
    </lineage>
</organism>
<evidence type="ECO:0000256" key="1">
    <source>
        <dbReference type="ARBA" id="ARBA00022723"/>
    </source>
</evidence>
<dbReference type="AlphaFoldDB" id="A0A9P6SYB4"/>
<keyword evidence="3" id="KW-0862">Zinc</keyword>
<evidence type="ECO:0000259" key="6">
    <source>
        <dbReference type="PROSITE" id="PS50089"/>
    </source>
</evidence>
<dbReference type="PROSITE" id="PS00518">
    <property type="entry name" value="ZF_RING_1"/>
    <property type="match status" value="1"/>
</dbReference>
<dbReference type="InterPro" id="IPR013083">
    <property type="entry name" value="Znf_RING/FYVE/PHD"/>
</dbReference>
<name>A0A9P6SYB4_9FUNG</name>
<evidence type="ECO:0000256" key="2">
    <source>
        <dbReference type="ARBA" id="ARBA00022771"/>
    </source>
</evidence>
<evidence type="ECO:0000256" key="4">
    <source>
        <dbReference type="PROSITE-ProRule" id="PRU00175"/>
    </source>
</evidence>
<dbReference type="InterPro" id="IPR017907">
    <property type="entry name" value="Znf_RING_CS"/>
</dbReference>
<feature type="compositionally biased region" description="Basic and acidic residues" evidence="5">
    <location>
        <begin position="147"/>
        <end position="156"/>
    </location>
</feature>
<gene>
    <name evidence="7" type="ORF">BGZ80_000625</name>
</gene>
<accession>A0A9P6SYB4</accession>
<dbReference type="SMART" id="SM00184">
    <property type="entry name" value="RING"/>
    <property type="match status" value="1"/>
</dbReference>